<feature type="domain" description="PucR-like N-terminal" evidence="4">
    <location>
        <begin position="25"/>
        <end position="186"/>
    </location>
</feature>
<dbReference type="Gene3D" id="1.10.10.2840">
    <property type="entry name" value="PucR C-terminal helix-turn-helix domain"/>
    <property type="match status" value="1"/>
</dbReference>
<dbReference type="InterPro" id="IPR025736">
    <property type="entry name" value="PucR_C-HTH_dom"/>
</dbReference>
<dbReference type="RefSeq" id="WP_378291734.1">
    <property type="nucleotide sequence ID" value="NZ_JBHSON010000134.1"/>
</dbReference>
<proteinExistence type="predicted"/>
<dbReference type="PANTHER" id="PTHR33744">
    <property type="entry name" value="CARBOHYDRATE DIACID REGULATOR"/>
    <property type="match status" value="1"/>
</dbReference>
<dbReference type="EMBL" id="JBHSON010000134">
    <property type="protein sequence ID" value="MFC5754052.1"/>
    <property type="molecule type" value="Genomic_DNA"/>
</dbReference>
<keyword evidence="6" id="KW-1185">Reference proteome</keyword>
<sequence length="425" mass="46783">MAQATMIPLPLPDDRPPARRGAAPPPDVVAVLRPELPSLAAEIVEEIRYSVTEFGGPLQDGPPTVIRPAVERALRQFVDRLADPAAAADGGTRICRGFGRHEYRAGRSLDALQAAYRVGARVAWRRIADVGRRAGWPAETMSLLAEAVFTYVEEIAAYTVEGHLQARQSASDRLQALRRRLVELVLTRGHAMSGEALADLAREARWRLPATVACVAVAERPPDGRLAPAVGPDVLVDLQRPDPCLIVPDPDAPGREDMLARALRGTEFAIGPSVPLDDAALSLRLAVQALSLVQRGVVGCDRYVRCSDELSTLLLFHNEDVIQLMTRRRYGPLAALKPLQQVRLGETLLTWLVTGGKAPEMAARLHVHAQTVRYRMRQLQDLFGAEMEDADWRFEMEIILRTRLLRDDRSRQSLRRAGEGTGTLA</sequence>
<evidence type="ECO:0000313" key="5">
    <source>
        <dbReference type="EMBL" id="MFC5754052.1"/>
    </source>
</evidence>
<reference evidence="6" key="1">
    <citation type="journal article" date="2019" name="Int. J. Syst. Evol. Microbiol.">
        <title>The Global Catalogue of Microorganisms (GCM) 10K type strain sequencing project: providing services to taxonomists for standard genome sequencing and annotation.</title>
        <authorList>
            <consortium name="The Broad Institute Genomics Platform"/>
            <consortium name="The Broad Institute Genome Sequencing Center for Infectious Disease"/>
            <person name="Wu L."/>
            <person name="Ma J."/>
        </authorList>
    </citation>
    <scope>NUCLEOTIDE SEQUENCE [LARGE SCALE GENOMIC DNA]</scope>
    <source>
        <strain evidence="6">KCTC 42087</strain>
    </source>
</reference>
<evidence type="ECO:0000259" key="3">
    <source>
        <dbReference type="Pfam" id="PF13556"/>
    </source>
</evidence>
<feature type="domain" description="PucR C-terminal helix-turn-helix" evidence="3">
    <location>
        <begin position="345"/>
        <end position="401"/>
    </location>
</feature>
<gene>
    <name evidence="5" type="ORF">ACFPZN_51255</name>
</gene>
<evidence type="ECO:0000256" key="2">
    <source>
        <dbReference type="SAM" id="MobiDB-lite"/>
    </source>
</evidence>
<comment type="caution">
    <text evidence="5">The sequence shown here is derived from an EMBL/GenBank/DDBJ whole genome shotgun (WGS) entry which is preliminary data.</text>
</comment>
<dbReference type="PANTHER" id="PTHR33744:SF1">
    <property type="entry name" value="DNA-BINDING TRANSCRIPTIONAL ACTIVATOR ADER"/>
    <property type="match status" value="1"/>
</dbReference>
<feature type="region of interest" description="Disordered" evidence="2">
    <location>
        <begin position="1"/>
        <end position="24"/>
    </location>
</feature>
<evidence type="ECO:0000313" key="6">
    <source>
        <dbReference type="Proteomes" id="UP001596074"/>
    </source>
</evidence>
<accession>A0ABW1AHI3</accession>
<dbReference type="Proteomes" id="UP001596074">
    <property type="component" value="Unassembled WGS sequence"/>
</dbReference>
<evidence type="ECO:0000259" key="4">
    <source>
        <dbReference type="Pfam" id="PF25906"/>
    </source>
</evidence>
<dbReference type="Pfam" id="PF13556">
    <property type="entry name" value="HTH_30"/>
    <property type="match status" value="1"/>
</dbReference>
<keyword evidence="1" id="KW-0175">Coiled coil</keyword>
<dbReference type="Pfam" id="PF25906">
    <property type="entry name" value="PucR-like_N"/>
    <property type="match status" value="1"/>
</dbReference>
<protein>
    <submittedName>
        <fullName evidence="5">PucR family transcriptional regulator</fullName>
    </submittedName>
</protein>
<feature type="coiled-coil region" evidence="1">
    <location>
        <begin position="160"/>
        <end position="187"/>
    </location>
</feature>
<name>A0ABW1AHI3_9ACTN</name>
<evidence type="ECO:0000256" key="1">
    <source>
        <dbReference type="SAM" id="Coils"/>
    </source>
</evidence>
<dbReference type="InterPro" id="IPR058663">
    <property type="entry name" value="PucR-like_N"/>
</dbReference>
<dbReference type="InterPro" id="IPR051448">
    <property type="entry name" value="CdaR-like_regulators"/>
</dbReference>
<organism evidence="5 6">
    <name type="scientific">Actinomadura rugatobispora</name>
    <dbReference type="NCBI Taxonomy" id="1994"/>
    <lineage>
        <taxon>Bacteria</taxon>
        <taxon>Bacillati</taxon>
        <taxon>Actinomycetota</taxon>
        <taxon>Actinomycetes</taxon>
        <taxon>Streptosporangiales</taxon>
        <taxon>Thermomonosporaceae</taxon>
        <taxon>Actinomadura</taxon>
    </lineage>
</organism>
<dbReference type="InterPro" id="IPR042070">
    <property type="entry name" value="PucR_C-HTH_sf"/>
</dbReference>